<keyword evidence="3" id="KW-1185">Reference proteome</keyword>
<protein>
    <submittedName>
        <fullName evidence="2">Predicted protein</fullName>
    </submittedName>
</protein>
<dbReference type="Proteomes" id="UP000008694">
    <property type="component" value="Unassembled WGS sequence"/>
</dbReference>
<evidence type="ECO:0000313" key="3">
    <source>
        <dbReference type="Proteomes" id="UP000008694"/>
    </source>
</evidence>
<dbReference type="Gramene" id="Al_scaffold_0004_620">
    <property type="protein sequence ID" value="Al_scaffold_0004_620"/>
    <property type="gene ID" value="Al_scaffold_0004_620"/>
</dbReference>
<sequence>MSPYPKTVAREFNRRSGSTLYRSLFSVSPTMSLYPKTVVREFTQKSSGSILWRSLSSSGSPIMSPYLVRELLPFDVDESVLQLNLRRSRSILCCSFSSGIPQKKVEILKNVFGSGIQQKLFGEKLENSLGSLFKNWILDLFQRFPVLIKLNHKLFYKGEARVLSKAESASDSAKQLGAFMAFLLMMFIQSFFEKKLDEHEEKKRQVIMSKVDERLANLELKQGDLQNDVVALRNDVFVVKYTHIIASSLPLNELPNQVLKDFLDQEVKRDCLAFPIIVTAGKCRERKKTHLIMAFPIIVTAGK</sequence>
<dbReference type="EMBL" id="GL348716">
    <property type="protein sequence ID" value="EFH55108.1"/>
    <property type="molecule type" value="Genomic_DNA"/>
</dbReference>
<evidence type="ECO:0000313" key="2">
    <source>
        <dbReference type="EMBL" id="EFH55108.1"/>
    </source>
</evidence>
<dbReference type="AlphaFoldDB" id="D7LL32"/>
<feature type="coiled-coil region" evidence="1">
    <location>
        <begin position="208"/>
        <end position="235"/>
    </location>
</feature>
<name>D7LL32_ARALL</name>
<gene>
    <name evidence="2" type="ORF">ARALYDRAFT_667901</name>
</gene>
<proteinExistence type="predicted"/>
<organism evidence="3">
    <name type="scientific">Arabidopsis lyrata subsp. lyrata</name>
    <name type="common">Lyre-leaved rock-cress</name>
    <dbReference type="NCBI Taxonomy" id="81972"/>
    <lineage>
        <taxon>Eukaryota</taxon>
        <taxon>Viridiplantae</taxon>
        <taxon>Streptophyta</taxon>
        <taxon>Embryophyta</taxon>
        <taxon>Tracheophyta</taxon>
        <taxon>Spermatophyta</taxon>
        <taxon>Magnoliopsida</taxon>
        <taxon>eudicotyledons</taxon>
        <taxon>Gunneridae</taxon>
        <taxon>Pentapetalae</taxon>
        <taxon>rosids</taxon>
        <taxon>malvids</taxon>
        <taxon>Brassicales</taxon>
        <taxon>Brassicaceae</taxon>
        <taxon>Camelineae</taxon>
        <taxon>Arabidopsis</taxon>
    </lineage>
</organism>
<reference evidence="3" key="1">
    <citation type="journal article" date="2011" name="Nat. Genet.">
        <title>The Arabidopsis lyrata genome sequence and the basis of rapid genome size change.</title>
        <authorList>
            <person name="Hu T.T."/>
            <person name="Pattyn P."/>
            <person name="Bakker E.G."/>
            <person name="Cao J."/>
            <person name="Cheng J.-F."/>
            <person name="Clark R.M."/>
            <person name="Fahlgren N."/>
            <person name="Fawcett J.A."/>
            <person name="Grimwood J."/>
            <person name="Gundlach H."/>
            <person name="Haberer G."/>
            <person name="Hollister J.D."/>
            <person name="Ossowski S."/>
            <person name="Ottilar R.P."/>
            <person name="Salamov A.A."/>
            <person name="Schneeberger K."/>
            <person name="Spannagl M."/>
            <person name="Wang X."/>
            <person name="Yang L."/>
            <person name="Nasrallah M.E."/>
            <person name="Bergelson J."/>
            <person name="Carrington J.C."/>
            <person name="Gaut B.S."/>
            <person name="Schmutz J."/>
            <person name="Mayer K.F.X."/>
            <person name="Van de Peer Y."/>
            <person name="Grigoriev I.V."/>
            <person name="Nordborg M."/>
            <person name="Weigel D."/>
            <person name="Guo Y.-L."/>
        </authorList>
    </citation>
    <scope>NUCLEOTIDE SEQUENCE [LARGE SCALE GENOMIC DNA]</scope>
    <source>
        <strain evidence="3">cv. MN47</strain>
    </source>
</reference>
<dbReference type="HOGENOM" id="CLU_919335_0_0_1"/>
<evidence type="ECO:0000256" key="1">
    <source>
        <dbReference type="SAM" id="Coils"/>
    </source>
</evidence>
<accession>D7LL32</accession>
<keyword evidence="1" id="KW-0175">Coiled coil</keyword>